<organism evidence="2">
    <name type="scientific">Lygus hesperus</name>
    <name type="common">Western plant bug</name>
    <dbReference type="NCBI Taxonomy" id="30085"/>
    <lineage>
        <taxon>Eukaryota</taxon>
        <taxon>Metazoa</taxon>
        <taxon>Ecdysozoa</taxon>
        <taxon>Arthropoda</taxon>
        <taxon>Hexapoda</taxon>
        <taxon>Insecta</taxon>
        <taxon>Pterygota</taxon>
        <taxon>Neoptera</taxon>
        <taxon>Paraneoptera</taxon>
        <taxon>Hemiptera</taxon>
        <taxon>Heteroptera</taxon>
        <taxon>Panheteroptera</taxon>
        <taxon>Cimicomorpha</taxon>
        <taxon>Miridae</taxon>
        <taxon>Mirini</taxon>
        <taxon>Lygus</taxon>
    </lineage>
</organism>
<proteinExistence type="predicted"/>
<name>A0A0A9YXP8_LYGHE</name>
<dbReference type="Gene3D" id="3.90.190.10">
    <property type="entry name" value="Protein tyrosine phosphatase superfamily"/>
    <property type="match status" value="1"/>
</dbReference>
<evidence type="ECO:0000256" key="1">
    <source>
        <dbReference type="SAM" id="MobiDB-lite"/>
    </source>
</evidence>
<reference evidence="2" key="2">
    <citation type="submission" date="2014-07" db="EMBL/GenBank/DDBJ databases">
        <authorList>
            <person name="Hull J."/>
        </authorList>
    </citation>
    <scope>NUCLEOTIDE SEQUENCE</scope>
</reference>
<dbReference type="EMBL" id="GBHO01005822">
    <property type="protein sequence ID" value="JAG37782.1"/>
    <property type="molecule type" value="Transcribed_RNA"/>
</dbReference>
<feature type="region of interest" description="Disordered" evidence="1">
    <location>
        <begin position="1"/>
        <end position="30"/>
    </location>
</feature>
<dbReference type="InterPro" id="IPR029021">
    <property type="entry name" value="Prot-tyrosine_phosphatase-like"/>
</dbReference>
<gene>
    <name evidence="2" type="primary">TNS1</name>
    <name evidence="2" type="ORF">CM83_103440</name>
</gene>
<dbReference type="GO" id="GO:0005925">
    <property type="term" value="C:focal adhesion"/>
    <property type="evidence" value="ECO:0007669"/>
    <property type="project" value="TreeGrafter"/>
</dbReference>
<evidence type="ECO:0000313" key="2">
    <source>
        <dbReference type="EMBL" id="JAG37782.1"/>
    </source>
</evidence>
<dbReference type="AlphaFoldDB" id="A0A0A9YXP8"/>
<dbReference type="InterPro" id="IPR051484">
    <property type="entry name" value="Tensin_PTEN_phosphatase"/>
</dbReference>
<dbReference type="PANTHER" id="PTHR45734">
    <property type="entry name" value="TENSIN"/>
    <property type="match status" value="1"/>
</dbReference>
<reference evidence="2" key="1">
    <citation type="journal article" date="2014" name="PLoS ONE">
        <title>Transcriptome-Based Identification of ABC Transporters in the Western Tarnished Plant Bug Lygus hesperus.</title>
        <authorList>
            <person name="Hull J.J."/>
            <person name="Chaney K."/>
            <person name="Geib S.M."/>
            <person name="Fabrick J.A."/>
            <person name="Brent C.S."/>
            <person name="Walsh D."/>
            <person name="Lavine L.C."/>
        </authorList>
    </citation>
    <scope>NUCLEOTIDE SEQUENCE</scope>
</reference>
<accession>A0A0A9YXP8</accession>
<protein>
    <submittedName>
        <fullName evidence="2">Tensin-1</fullName>
    </submittedName>
</protein>
<feature type="non-terminal residue" evidence="2">
    <location>
        <position position="178"/>
    </location>
</feature>
<dbReference type="SUPFAM" id="SSF52799">
    <property type="entry name" value="(Phosphotyrosine protein) phosphatases II"/>
    <property type="match status" value="1"/>
</dbReference>
<dbReference type="PANTHER" id="PTHR45734:SF10">
    <property type="entry name" value="BLISTERY, ISOFORM A"/>
    <property type="match status" value="1"/>
</dbReference>
<sequence>MTSNTEAAGESAPTYNTETPTQQQQQQRIPPLFDPIQRNIYHITRRLLIMQFPADIETHYGSYQTLVRSYFEQQYRDHYLVLNLSNTRHKGIFASVMEFRYPGYPFPPLSQIPTIFSCIRSWLREDDGNVVVFHDSKNTYARAIGILASYLLWSSVHHHSGDQIWNNIFYCVDYIQRS</sequence>